<accession>A0A420BEY4</accession>
<sequence>MFNAVVYAIKNYFLKVMYILKIIFIEWNLYYQ</sequence>
<name>A0A420BEY4_SPHD1</name>
<keyword evidence="3" id="KW-1185">Reference proteome</keyword>
<evidence type="ECO:0000313" key="3">
    <source>
        <dbReference type="Proteomes" id="UP000286246"/>
    </source>
</evidence>
<evidence type="ECO:0000256" key="1">
    <source>
        <dbReference type="SAM" id="Phobius"/>
    </source>
</evidence>
<keyword evidence="1" id="KW-1133">Transmembrane helix</keyword>
<comment type="caution">
    <text evidence="2">The sequence shown here is derived from an EMBL/GenBank/DDBJ whole genome shotgun (WGS) entry which is preliminary data.</text>
</comment>
<keyword evidence="1" id="KW-0812">Transmembrane</keyword>
<organism evidence="2 3">
    <name type="scientific">Sphingobacterium detergens</name>
    <dbReference type="NCBI Taxonomy" id="1145106"/>
    <lineage>
        <taxon>Bacteria</taxon>
        <taxon>Pseudomonadati</taxon>
        <taxon>Bacteroidota</taxon>
        <taxon>Sphingobacteriia</taxon>
        <taxon>Sphingobacteriales</taxon>
        <taxon>Sphingobacteriaceae</taxon>
        <taxon>Sphingobacterium</taxon>
    </lineage>
</organism>
<feature type="transmembrane region" description="Helical" evidence="1">
    <location>
        <begin position="12"/>
        <end position="30"/>
    </location>
</feature>
<proteinExistence type="predicted"/>
<evidence type="ECO:0000313" key="2">
    <source>
        <dbReference type="EMBL" id="RKE55260.1"/>
    </source>
</evidence>
<dbReference type="Proteomes" id="UP000286246">
    <property type="component" value="Unassembled WGS sequence"/>
</dbReference>
<reference evidence="2 3" key="1">
    <citation type="submission" date="2018-09" db="EMBL/GenBank/DDBJ databases">
        <title>Genomic Encyclopedia of Type Strains, Phase III (KMG-III): the genomes of soil and plant-associated and newly described type strains.</title>
        <authorList>
            <person name="Whitman W."/>
        </authorList>
    </citation>
    <scope>NUCLEOTIDE SEQUENCE [LARGE SCALE GENOMIC DNA]</scope>
    <source>
        <strain evidence="2 3">CECT 7938</strain>
    </source>
</reference>
<protein>
    <submittedName>
        <fullName evidence="2">Uncharacterized protein</fullName>
    </submittedName>
</protein>
<dbReference type="EMBL" id="RAPY01000001">
    <property type="protein sequence ID" value="RKE55260.1"/>
    <property type="molecule type" value="Genomic_DNA"/>
</dbReference>
<gene>
    <name evidence="2" type="ORF">DFQ12_0090</name>
</gene>
<keyword evidence="1" id="KW-0472">Membrane</keyword>
<dbReference type="AlphaFoldDB" id="A0A420BEY4"/>